<feature type="compositionally biased region" description="Pro residues" evidence="1">
    <location>
        <begin position="146"/>
        <end position="157"/>
    </location>
</feature>
<feature type="compositionally biased region" description="Polar residues" evidence="1">
    <location>
        <begin position="220"/>
        <end position="234"/>
    </location>
</feature>
<feature type="compositionally biased region" description="Polar residues" evidence="1">
    <location>
        <begin position="34"/>
        <end position="45"/>
    </location>
</feature>
<accession>A0A0X3Q5M4</accession>
<name>A0A0X3Q5M4_SCHSO</name>
<organism evidence="2">
    <name type="scientific">Schistocephalus solidus</name>
    <name type="common">Tapeworm</name>
    <dbReference type="NCBI Taxonomy" id="70667"/>
    <lineage>
        <taxon>Eukaryota</taxon>
        <taxon>Metazoa</taxon>
        <taxon>Spiralia</taxon>
        <taxon>Lophotrochozoa</taxon>
        <taxon>Platyhelminthes</taxon>
        <taxon>Cestoda</taxon>
        <taxon>Eucestoda</taxon>
        <taxon>Diphyllobothriidea</taxon>
        <taxon>Diphyllobothriidae</taxon>
        <taxon>Schistocephalus</taxon>
    </lineage>
</organism>
<sequence>PPPPPPPPPHLSQQKQMMLGTVPPTAHNPLNRGRAQSTRVPSQQGAWLGGGAGCPLRSQQQLSRPSVEGEVSGAQRPPGPHQPSDSSASFQPSQQLLQNVPQFQNRCGKPQPPPYEYALAIRQQQQQQQKTSSSVPDAMKSQCPRSEPPCPKPPPHQMLPDSDQLRPATAIRSSSGHPPGAPLPQQYVSASAASSHIQGGSPYPRQQASVQRPMRPPLPSYNQALAMKQQQMPSSAFPVMSGAHESPQSTHMLPNANSGISSRDLKPS</sequence>
<protein>
    <submittedName>
        <fullName evidence="2">Uncharacterized protein</fullName>
    </submittedName>
</protein>
<feature type="compositionally biased region" description="Polar residues" evidence="1">
    <location>
        <begin position="83"/>
        <end position="105"/>
    </location>
</feature>
<evidence type="ECO:0000313" key="2">
    <source>
        <dbReference type="EMBL" id="JAP57557.1"/>
    </source>
</evidence>
<dbReference type="EMBL" id="GEEE01005668">
    <property type="protein sequence ID" value="JAP57557.1"/>
    <property type="molecule type" value="Transcribed_RNA"/>
</dbReference>
<evidence type="ECO:0000256" key="1">
    <source>
        <dbReference type="SAM" id="MobiDB-lite"/>
    </source>
</evidence>
<feature type="compositionally biased region" description="Polar residues" evidence="1">
    <location>
        <begin position="246"/>
        <end position="261"/>
    </location>
</feature>
<dbReference type="AlphaFoldDB" id="A0A0X3Q5M4"/>
<reference evidence="2" key="1">
    <citation type="submission" date="2016-01" db="EMBL/GenBank/DDBJ databases">
        <title>Reference transcriptome for the parasite Schistocephalus solidus: insights into the molecular evolution of parasitism.</title>
        <authorList>
            <person name="Hebert F.O."/>
            <person name="Grambauer S."/>
            <person name="Barber I."/>
            <person name="Landry C.R."/>
            <person name="Aubin-Horth N."/>
        </authorList>
    </citation>
    <scope>NUCLEOTIDE SEQUENCE</scope>
</reference>
<gene>
    <name evidence="2" type="ORF">TR88633</name>
</gene>
<feature type="region of interest" description="Disordered" evidence="1">
    <location>
        <begin position="1"/>
        <end position="268"/>
    </location>
</feature>
<feature type="compositionally biased region" description="Polar residues" evidence="1">
    <location>
        <begin position="186"/>
        <end position="210"/>
    </location>
</feature>
<proteinExistence type="predicted"/>
<feature type="compositionally biased region" description="Pro residues" evidence="1">
    <location>
        <begin position="1"/>
        <end position="10"/>
    </location>
</feature>
<feature type="non-terminal residue" evidence="2">
    <location>
        <position position="1"/>
    </location>
</feature>